<feature type="non-terminal residue" evidence="1">
    <location>
        <position position="86"/>
    </location>
</feature>
<comment type="caution">
    <text evidence="1">The sequence shown here is derived from an EMBL/GenBank/DDBJ whole genome shotgun (WGS) entry which is preliminary data.</text>
</comment>
<gene>
    <name evidence="1" type="ORF">KI387_031185</name>
</gene>
<feature type="non-terminal residue" evidence="1">
    <location>
        <position position="1"/>
    </location>
</feature>
<organism evidence="1 2">
    <name type="scientific">Taxus chinensis</name>
    <name type="common">Chinese yew</name>
    <name type="synonym">Taxus wallichiana var. chinensis</name>
    <dbReference type="NCBI Taxonomy" id="29808"/>
    <lineage>
        <taxon>Eukaryota</taxon>
        <taxon>Viridiplantae</taxon>
        <taxon>Streptophyta</taxon>
        <taxon>Embryophyta</taxon>
        <taxon>Tracheophyta</taxon>
        <taxon>Spermatophyta</taxon>
        <taxon>Pinopsida</taxon>
        <taxon>Pinidae</taxon>
        <taxon>Conifers II</taxon>
        <taxon>Cupressales</taxon>
        <taxon>Taxaceae</taxon>
        <taxon>Taxus</taxon>
    </lineage>
</organism>
<name>A0AA38CIE0_TAXCH</name>
<evidence type="ECO:0000313" key="2">
    <source>
        <dbReference type="Proteomes" id="UP000824469"/>
    </source>
</evidence>
<evidence type="ECO:0000313" key="1">
    <source>
        <dbReference type="EMBL" id="KAH9299503.1"/>
    </source>
</evidence>
<dbReference type="Proteomes" id="UP000824469">
    <property type="component" value="Unassembled WGS sequence"/>
</dbReference>
<dbReference type="EMBL" id="JAHRHJ020000010">
    <property type="protein sequence ID" value="KAH9299503.1"/>
    <property type="molecule type" value="Genomic_DNA"/>
</dbReference>
<accession>A0AA38CIE0</accession>
<keyword evidence="2" id="KW-1185">Reference proteome</keyword>
<reference evidence="1 2" key="1">
    <citation type="journal article" date="2021" name="Nat. Plants">
        <title>The Taxus genome provides insights into paclitaxel biosynthesis.</title>
        <authorList>
            <person name="Xiong X."/>
            <person name="Gou J."/>
            <person name="Liao Q."/>
            <person name="Li Y."/>
            <person name="Zhou Q."/>
            <person name="Bi G."/>
            <person name="Li C."/>
            <person name="Du R."/>
            <person name="Wang X."/>
            <person name="Sun T."/>
            <person name="Guo L."/>
            <person name="Liang H."/>
            <person name="Lu P."/>
            <person name="Wu Y."/>
            <person name="Zhang Z."/>
            <person name="Ro D.K."/>
            <person name="Shang Y."/>
            <person name="Huang S."/>
            <person name="Yan J."/>
        </authorList>
    </citation>
    <scope>NUCLEOTIDE SEQUENCE [LARGE SCALE GENOMIC DNA]</scope>
    <source>
        <strain evidence="1">Ta-2019</strain>
    </source>
</reference>
<dbReference type="AlphaFoldDB" id="A0AA38CIE0"/>
<proteinExistence type="predicted"/>
<sequence length="86" mass="10109">ISIQFVTRWKQRIVEYGEICIKITEDFITEVTGAKLRRDRFFNKRVEKNIEAKKFLADGENLESVMTGIKVTSIPEPFDEIERMIV</sequence>
<protein>
    <submittedName>
        <fullName evidence="1">Uncharacterized protein</fullName>
    </submittedName>
</protein>